<dbReference type="GO" id="GO:0005886">
    <property type="term" value="C:plasma membrane"/>
    <property type="evidence" value="ECO:0007669"/>
    <property type="project" value="UniProtKB-SubCell"/>
</dbReference>
<dbReference type="Gene3D" id="3.30.565.10">
    <property type="entry name" value="Histidine kinase-like ATPase, C-terminal domain"/>
    <property type="match status" value="1"/>
</dbReference>
<dbReference type="PROSITE" id="PS50109">
    <property type="entry name" value="HIS_KIN"/>
    <property type="match status" value="1"/>
</dbReference>
<dbReference type="CDD" id="cd00082">
    <property type="entry name" value="HisKA"/>
    <property type="match status" value="1"/>
</dbReference>
<dbReference type="EMBL" id="SHLC01000001">
    <property type="protein sequence ID" value="RZU66503.1"/>
    <property type="molecule type" value="Genomic_DNA"/>
</dbReference>
<dbReference type="EC" id="2.7.13.3" evidence="3"/>
<dbReference type="GO" id="GO:0000155">
    <property type="term" value="F:phosphorelay sensor kinase activity"/>
    <property type="evidence" value="ECO:0007669"/>
    <property type="project" value="InterPro"/>
</dbReference>
<feature type="region of interest" description="Disordered" evidence="11">
    <location>
        <begin position="1"/>
        <end position="26"/>
    </location>
</feature>
<dbReference type="PRINTS" id="PR00344">
    <property type="entry name" value="BCTRLSENSOR"/>
</dbReference>
<dbReference type="InterPro" id="IPR003661">
    <property type="entry name" value="HisK_dim/P_dom"/>
</dbReference>
<sequence>MTQAPVSASSPAPDSETEPDAGSPLGALRAPLTLRRRLLLGTIALFVLVTTIIGLVSVAALHGSLVERLDVQLHSAADRGRIGIGSGLPPGSTPPDGSGEAGLALQVPGQPVGTIGAVILGDTIESAGRISESGGVLGVTPEQRAALLTVPADGNPYSVDMPGLGNYRAIVSEQGPGLSFIVALPLASVEGTSAQLALIIAIVALFGIAIAVIAGTRLIDASLAPLERVTHLARRVSELPLDRGEVALAERVPTTDTDVRTEVGQLGAAFNRMLGHVASALTAREASERKVRHFVADASHELRTPLAAIRGYAELTRRSGEALPPDAAHALGRIEAESKRMSALVEDLLLLARLDEGRALESLPVDLTALAVDALGDAQVTGPDHEWSAALDEEPIVVNGDASRLQMVVVNLLANARVHTPPGTNVEMGLHKAGSDAVLTVRDDGPGVDPLVQGTLFERFVRGDSSRFRADGGDGGAAVQSTGLGLATVRAVVEAHGGTVTVQSEPGDTVFTVRIPIGQPEERVSRGEGNSAVH</sequence>
<dbReference type="InterPro" id="IPR003660">
    <property type="entry name" value="HAMP_dom"/>
</dbReference>
<dbReference type="SUPFAM" id="SSF47384">
    <property type="entry name" value="Homodimeric domain of signal transducing histidine kinase"/>
    <property type="match status" value="1"/>
</dbReference>
<feature type="region of interest" description="Disordered" evidence="11">
    <location>
        <begin position="82"/>
        <end position="102"/>
    </location>
</feature>
<organism evidence="15 16">
    <name type="scientific">Microterricola gilva</name>
    <dbReference type="NCBI Taxonomy" id="393267"/>
    <lineage>
        <taxon>Bacteria</taxon>
        <taxon>Bacillati</taxon>
        <taxon>Actinomycetota</taxon>
        <taxon>Actinomycetes</taxon>
        <taxon>Micrococcales</taxon>
        <taxon>Microbacteriaceae</taxon>
        <taxon>Microterricola</taxon>
    </lineage>
</organism>
<dbReference type="CDD" id="cd06225">
    <property type="entry name" value="HAMP"/>
    <property type="match status" value="1"/>
</dbReference>
<evidence type="ECO:0000256" key="6">
    <source>
        <dbReference type="ARBA" id="ARBA00022692"/>
    </source>
</evidence>
<feature type="domain" description="HAMP" evidence="14">
    <location>
        <begin position="220"/>
        <end position="282"/>
    </location>
</feature>
<gene>
    <name evidence="15" type="ORF">EV379_2861</name>
</gene>
<comment type="catalytic activity">
    <reaction evidence="1">
        <text>ATP + protein L-histidine = ADP + protein N-phospho-L-histidine.</text>
        <dbReference type="EC" id="2.7.13.3"/>
    </reaction>
</comment>
<dbReference type="InterPro" id="IPR050428">
    <property type="entry name" value="TCS_sensor_his_kinase"/>
</dbReference>
<dbReference type="SMART" id="SM00388">
    <property type="entry name" value="HisKA"/>
    <property type="match status" value="1"/>
</dbReference>
<evidence type="ECO:0000313" key="16">
    <source>
        <dbReference type="Proteomes" id="UP000291483"/>
    </source>
</evidence>
<keyword evidence="10 12" id="KW-0472">Membrane</keyword>
<evidence type="ECO:0000256" key="4">
    <source>
        <dbReference type="ARBA" id="ARBA00022553"/>
    </source>
</evidence>
<dbReference type="Pfam" id="PF00512">
    <property type="entry name" value="HisKA"/>
    <property type="match status" value="1"/>
</dbReference>
<evidence type="ECO:0000256" key="10">
    <source>
        <dbReference type="ARBA" id="ARBA00023136"/>
    </source>
</evidence>
<accession>A0A4Q8AQV0</accession>
<dbReference type="RefSeq" id="WP_130506693.1">
    <property type="nucleotide sequence ID" value="NZ_SHLC01000001.1"/>
</dbReference>
<feature type="compositionally biased region" description="Low complexity" evidence="11">
    <location>
        <begin position="1"/>
        <end position="13"/>
    </location>
</feature>
<keyword evidence="7 15" id="KW-0418">Kinase</keyword>
<feature type="domain" description="Histidine kinase" evidence="13">
    <location>
        <begin position="297"/>
        <end position="519"/>
    </location>
</feature>
<dbReference type="Proteomes" id="UP000291483">
    <property type="component" value="Unassembled WGS sequence"/>
</dbReference>
<dbReference type="OrthoDB" id="9786919at2"/>
<evidence type="ECO:0000256" key="7">
    <source>
        <dbReference type="ARBA" id="ARBA00022777"/>
    </source>
</evidence>
<evidence type="ECO:0000256" key="3">
    <source>
        <dbReference type="ARBA" id="ARBA00012438"/>
    </source>
</evidence>
<dbReference type="Pfam" id="PF02518">
    <property type="entry name" value="HATPase_c"/>
    <property type="match status" value="1"/>
</dbReference>
<proteinExistence type="predicted"/>
<evidence type="ECO:0000256" key="9">
    <source>
        <dbReference type="ARBA" id="ARBA00023012"/>
    </source>
</evidence>
<evidence type="ECO:0000313" key="15">
    <source>
        <dbReference type="EMBL" id="RZU66503.1"/>
    </source>
</evidence>
<dbReference type="PANTHER" id="PTHR45436">
    <property type="entry name" value="SENSOR HISTIDINE KINASE YKOH"/>
    <property type="match status" value="1"/>
</dbReference>
<keyword evidence="6 12" id="KW-0812">Transmembrane</keyword>
<dbReference type="PROSITE" id="PS50885">
    <property type="entry name" value="HAMP"/>
    <property type="match status" value="1"/>
</dbReference>
<keyword evidence="9" id="KW-0902">Two-component regulatory system</keyword>
<keyword evidence="8 12" id="KW-1133">Transmembrane helix</keyword>
<evidence type="ECO:0000256" key="12">
    <source>
        <dbReference type="SAM" id="Phobius"/>
    </source>
</evidence>
<dbReference type="InterPro" id="IPR036097">
    <property type="entry name" value="HisK_dim/P_sf"/>
</dbReference>
<evidence type="ECO:0000259" key="13">
    <source>
        <dbReference type="PROSITE" id="PS50109"/>
    </source>
</evidence>
<feature type="transmembrane region" description="Helical" evidence="12">
    <location>
        <begin position="38"/>
        <end position="61"/>
    </location>
</feature>
<evidence type="ECO:0000256" key="1">
    <source>
        <dbReference type="ARBA" id="ARBA00000085"/>
    </source>
</evidence>
<protein>
    <recommendedName>
        <fullName evidence="3">histidine kinase</fullName>
        <ecNumber evidence="3">2.7.13.3</ecNumber>
    </recommendedName>
</protein>
<evidence type="ECO:0000256" key="5">
    <source>
        <dbReference type="ARBA" id="ARBA00022679"/>
    </source>
</evidence>
<dbReference type="InterPro" id="IPR005467">
    <property type="entry name" value="His_kinase_dom"/>
</dbReference>
<dbReference type="SMART" id="SM00304">
    <property type="entry name" value="HAMP"/>
    <property type="match status" value="1"/>
</dbReference>
<keyword evidence="4" id="KW-0597">Phosphoprotein</keyword>
<dbReference type="InterPro" id="IPR004358">
    <property type="entry name" value="Sig_transdc_His_kin-like_C"/>
</dbReference>
<dbReference type="InterPro" id="IPR003594">
    <property type="entry name" value="HATPase_dom"/>
</dbReference>
<evidence type="ECO:0000256" key="2">
    <source>
        <dbReference type="ARBA" id="ARBA00004236"/>
    </source>
</evidence>
<reference evidence="15 16" key="1">
    <citation type="submission" date="2019-02" db="EMBL/GenBank/DDBJ databases">
        <title>Sequencing the genomes of 1000 actinobacteria strains.</title>
        <authorList>
            <person name="Klenk H.-P."/>
        </authorList>
    </citation>
    <scope>NUCLEOTIDE SEQUENCE [LARGE SCALE GENOMIC DNA]</scope>
    <source>
        <strain evidence="15 16">DSM 18319</strain>
    </source>
</reference>
<dbReference type="InterPro" id="IPR036890">
    <property type="entry name" value="HATPase_C_sf"/>
</dbReference>
<evidence type="ECO:0000256" key="8">
    <source>
        <dbReference type="ARBA" id="ARBA00022989"/>
    </source>
</evidence>
<name>A0A4Q8AQV0_9MICO</name>
<dbReference type="SUPFAM" id="SSF55874">
    <property type="entry name" value="ATPase domain of HSP90 chaperone/DNA topoisomerase II/histidine kinase"/>
    <property type="match status" value="1"/>
</dbReference>
<dbReference type="CDD" id="cd00075">
    <property type="entry name" value="HATPase"/>
    <property type="match status" value="1"/>
</dbReference>
<dbReference type="Gene3D" id="6.10.340.10">
    <property type="match status" value="1"/>
</dbReference>
<dbReference type="FunFam" id="1.10.287.130:FF:000001">
    <property type="entry name" value="Two-component sensor histidine kinase"/>
    <property type="match status" value="1"/>
</dbReference>
<feature type="transmembrane region" description="Helical" evidence="12">
    <location>
        <begin position="196"/>
        <end position="219"/>
    </location>
</feature>
<dbReference type="SMART" id="SM00387">
    <property type="entry name" value="HATPase_c"/>
    <property type="match status" value="1"/>
</dbReference>
<keyword evidence="16" id="KW-1185">Reference proteome</keyword>
<evidence type="ECO:0000259" key="14">
    <source>
        <dbReference type="PROSITE" id="PS50885"/>
    </source>
</evidence>
<evidence type="ECO:0000256" key="11">
    <source>
        <dbReference type="SAM" id="MobiDB-lite"/>
    </source>
</evidence>
<keyword evidence="5" id="KW-0808">Transferase</keyword>
<dbReference type="Pfam" id="PF00672">
    <property type="entry name" value="HAMP"/>
    <property type="match status" value="1"/>
</dbReference>
<comment type="subcellular location">
    <subcellularLocation>
        <location evidence="2">Cell membrane</location>
    </subcellularLocation>
</comment>
<dbReference type="PANTHER" id="PTHR45436:SF5">
    <property type="entry name" value="SENSOR HISTIDINE KINASE TRCS"/>
    <property type="match status" value="1"/>
</dbReference>
<dbReference type="AlphaFoldDB" id="A0A4Q8AQV0"/>
<comment type="caution">
    <text evidence="15">The sequence shown here is derived from an EMBL/GenBank/DDBJ whole genome shotgun (WGS) entry which is preliminary data.</text>
</comment>
<dbReference type="Gene3D" id="1.10.287.130">
    <property type="match status" value="1"/>
</dbReference>